<proteinExistence type="predicted"/>
<sequence>MSTEVLATVSASAPRRVIGVAMLAALGALVLYLALQAGQGALWTVFLAAMGIGSIWLALRMWQATEATVILTAEGLHSSDGTVIAAIEDIAAVERGFLAMKPSNGFVIRTKTAGPRAWQPGLWWRLGKRVGIGGVTPGSHSKTMSEILAALLTDATLIDQMKNGPDQG</sequence>
<evidence type="ECO:0000256" key="1">
    <source>
        <dbReference type="SAM" id="Phobius"/>
    </source>
</evidence>
<keyword evidence="1" id="KW-1133">Transmembrane helix</keyword>
<comment type="caution">
    <text evidence="2">The sequence shown here is derived from an EMBL/GenBank/DDBJ whole genome shotgun (WGS) entry which is preliminary data.</text>
</comment>
<keyword evidence="1" id="KW-0472">Membrane</keyword>
<dbReference type="AlphaFoldDB" id="A0A843YI00"/>
<accession>A0A843YI00</accession>
<keyword evidence="3" id="KW-1185">Reference proteome</keyword>
<evidence type="ECO:0000313" key="3">
    <source>
        <dbReference type="Proteomes" id="UP000444174"/>
    </source>
</evidence>
<dbReference type="RefSeq" id="WP_153215828.1">
    <property type="nucleotide sequence ID" value="NZ_WIBF01000005.1"/>
</dbReference>
<name>A0A843YI00_9RHOB</name>
<feature type="transmembrane region" description="Helical" evidence="1">
    <location>
        <begin position="41"/>
        <end position="59"/>
    </location>
</feature>
<dbReference type="EMBL" id="WIBF01000005">
    <property type="protein sequence ID" value="MQQ08892.1"/>
    <property type="molecule type" value="Genomic_DNA"/>
</dbReference>
<organism evidence="2 3">
    <name type="scientific">Tritonibacter litoralis</name>
    <dbReference type="NCBI Taxonomy" id="2662264"/>
    <lineage>
        <taxon>Bacteria</taxon>
        <taxon>Pseudomonadati</taxon>
        <taxon>Pseudomonadota</taxon>
        <taxon>Alphaproteobacteria</taxon>
        <taxon>Rhodobacterales</taxon>
        <taxon>Paracoccaceae</taxon>
        <taxon>Tritonibacter</taxon>
    </lineage>
</organism>
<keyword evidence="1" id="KW-0812">Transmembrane</keyword>
<reference evidence="2 3" key="1">
    <citation type="submission" date="2019-10" db="EMBL/GenBank/DDBJ databases">
        <title>Epibacterium sp. nov., isolated from seawater.</title>
        <authorList>
            <person name="Zhang X."/>
            <person name="Li N."/>
        </authorList>
    </citation>
    <scope>NUCLEOTIDE SEQUENCE [LARGE SCALE GENOMIC DNA]</scope>
    <source>
        <strain evidence="2 3">SM1979</strain>
    </source>
</reference>
<gene>
    <name evidence="2" type="ORF">GFB49_10540</name>
</gene>
<evidence type="ECO:0000313" key="2">
    <source>
        <dbReference type="EMBL" id="MQQ08892.1"/>
    </source>
</evidence>
<dbReference type="Proteomes" id="UP000444174">
    <property type="component" value="Unassembled WGS sequence"/>
</dbReference>
<protein>
    <submittedName>
        <fullName evidence="2">Uncharacterized protein</fullName>
    </submittedName>
</protein>
<feature type="transmembrane region" description="Helical" evidence="1">
    <location>
        <begin position="17"/>
        <end position="35"/>
    </location>
</feature>